<dbReference type="SUPFAM" id="SSF141130">
    <property type="entry name" value="Acetamidase/Formamidase-like"/>
    <property type="match status" value="2"/>
</dbReference>
<dbReference type="Gene3D" id="3.10.28.20">
    <property type="entry name" value="Acetamidase/Formamidase-like domains"/>
    <property type="match status" value="2"/>
</dbReference>
<dbReference type="PANTHER" id="PTHR31891:SF1">
    <property type="entry name" value="FORMAMIDASE C869.04-RELATED"/>
    <property type="match status" value="1"/>
</dbReference>
<dbReference type="PANTHER" id="PTHR31891">
    <property type="entry name" value="FORMAMIDASE C869.04-RELATED"/>
    <property type="match status" value="1"/>
</dbReference>
<dbReference type="Gene3D" id="2.60.120.580">
    <property type="entry name" value="Acetamidase/Formamidase-like domains"/>
    <property type="match status" value="1"/>
</dbReference>
<gene>
    <name evidence="1" type="ORF">Q2T42_00530</name>
</gene>
<dbReference type="Gene3D" id="2.40.10.120">
    <property type="match status" value="1"/>
</dbReference>
<dbReference type="PROSITE" id="PS51318">
    <property type="entry name" value="TAT"/>
    <property type="match status" value="1"/>
</dbReference>
<dbReference type="RefSeq" id="WP_316427518.1">
    <property type="nucleotide sequence ID" value="NZ_CP130144.1"/>
</dbReference>
<dbReference type="GO" id="GO:0016811">
    <property type="term" value="F:hydrolase activity, acting on carbon-nitrogen (but not peptide) bonds, in linear amides"/>
    <property type="evidence" value="ECO:0007669"/>
    <property type="project" value="InterPro"/>
</dbReference>
<dbReference type="Pfam" id="PF03069">
    <property type="entry name" value="FmdA_AmdA"/>
    <property type="match status" value="2"/>
</dbReference>
<dbReference type="AlphaFoldDB" id="A0AA96WWF6"/>
<dbReference type="InterPro" id="IPR004304">
    <property type="entry name" value="FmdA_AmdA"/>
</dbReference>
<organism evidence="1">
    <name type="scientific">Leptolyngbya boryana CZ1</name>
    <dbReference type="NCBI Taxonomy" id="3060204"/>
    <lineage>
        <taxon>Bacteria</taxon>
        <taxon>Bacillati</taxon>
        <taxon>Cyanobacteriota</taxon>
        <taxon>Cyanophyceae</taxon>
        <taxon>Leptolyngbyales</taxon>
        <taxon>Leptolyngbyaceae</taxon>
        <taxon>Leptolyngbya group</taxon>
        <taxon>Leptolyngbya</taxon>
    </lineage>
</organism>
<dbReference type="InterPro" id="IPR006311">
    <property type="entry name" value="TAT_signal"/>
</dbReference>
<accession>A0AA96WWF6</accession>
<dbReference type="EMBL" id="CP130144">
    <property type="protein sequence ID" value="WNZ46323.1"/>
    <property type="molecule type" value="Genomic_DNA"/>
</dbReference>
<proteinExistence type="predicted"/>
<name>A0AA96WWF6_LEPBY</name>
<evidence type="ECO:0000313" key="1">
    <source>
        <dbReference type="EMBL" id="WNZ46323.1"/>
    </source>
</evidence>
<sequence length="442" mass="48605">MPKRRDFLLGSAATATAVSMFPHVNAQSSKRPEINALQQGYVGQYQGGVYLLPATSETVQWGWFNNAEPPRARIKSGDTVVLETMMASLNQVLPGSSIEAITKLRVDFPGRGPHSITGPIFVEGAMPGDVLKIKINRIVPRSYGANWNLPGNLKLGQFPDKFTQAQVKHFYLDLGRGMTEFLPGIELPVRPFPGIIGVARAESGQYSTVPPGAYGGNLDCRELVQGTTIYLPVFVDGALLWSGDSHAAQGNGEINLTAIETAFSELNITVEVMKKMPLSFPRIETPTHWITMGYDRDLNKAIDKLEEETVKFVSEWKRLSSKEARQYMQDYGMCHVAEVVNQVKGTYCMLPKQPTPKVAPAAVKDTRDSYVTTATNADAMAAMNSSAMQMIERIAELKKLSLIDSYALASLAMDTRIGRLEPGARTIHNLLPRSLWVKKAKS</sequence>
<reference evidence="1" key="2">
    <citation type="submission" date="2023-07" db="EMBL/GenBank/DDBJ databases">
        <authorList>
            <person name="Bai X.-H."/>
            <person name="Wang H.-H."/>
            <person name="Wang J."/>
            <person name="Ma M.-Y."/>
            <person name="Hu H.-H."/>
            <person name="Song Z.-L."/>
            <person name="Ma H.-G."/>
            <person name="Fan Y."/>
            <person name="Du C.-Y."/>
            <person name="Xu J.-C."/>
        </authorList>
    </citation>
    <scope>NUCLEOTIDE SEQUENCE</scope>
    <source>
        <strain evidence="1">CZ1</strain>
    </source>
</reference>
<reference evidence="1" key="1">
    <citation type="journal article" date="2023" name="Plants (Basel)">
        <title>Genomic Analysis of Leptolyngbya boryana CZ1 Reveals Efficient Carbon Fixation Modules.</title>
        <authorList>
            <person name="Bai X."/>
            <person name="Wang H."/>
            <person name="Cheng W."/>
            <person name="Wang J."/>
            <person name="Ma M."/>
            <person name="Hu H."/>
            <person name="Song Z."/>
            <person name="Ma H."/>
            <person name="Fan Y."/>
            <person name="Du C."/>
            <person name="Xu J."/>
        </authorList>
    </citation>
    <scope>NUCLEOTIDE SEQUENCE</scope>
    <source>
        <strain evidence="1">CZ1</strain>
    </source>
</reference>
<protein>
    <submittedName>
        <fullName evidence="1">Acetamidase/formamidase family protein</fullName>
    </submittedName>
</protein>